<dbReference type="GO" id="GO:0030041">
    <property type="term" value="P:actin filament polymerization"/>
    <property type="evidence" value="ECO:0007669"/>
    <property type="project" value="InterPro"/>
</dbReference>
<comment type="similarity">
    <text evidence="2">Belongs to the ARPC2 family.</text>
</comment>
<dbReference type="FunFam" id="3.30.1460.20:FF:000004">
    <property type="entry name" value="Arp2/3 complex 34 kDa subunit"/>
    <property type="match status" value="1"/>
</dbReference>
<dbReference type="Pfam" id="PF04045">
    <property type="entry name" value="P34-Arc"/>
    <property type="match status" value="1"/>
</dbReference>
<dbReference type="OrthoDB" id="148331at2759"/>
<organism evidence="6 7">
    <name type="scientific">Echinococcus granulosus</name>
    <name type="common">Hydatid tapeworm</name>
    <dbReference type="NCBI Taxonomy" id="6210"/>
    <lineage>
        <taxon>Eukaryota</taxon>
        <taxon>Metazoa</taxon>
        <taxon>Spiralia</taxon>
        <taxon>Lophotrochozoa</taxon>
        <taxon>Platyhelminthes</taxon>
        <taxon>Cestoda</taxon>
        <taxon>Eucestoda</taxon>
        <taxon>Cyclophyllidea</taxon>
        <taxon>Taeniidae</taxon>
        <taxon>Echinococcus</taxon>
        <taxon>Echinococcus granulosus group</taxon>
    </lineage>
</organism>
<evidence type="ECO:0000256" key="1">
    <source>
        <dbReference type="ARBA" id="ARBA00004245"/>
    </source>
</evidence>
<dbReference type="EMBL" id="APAU02000100">
    <property type="protein sequence ID" value="EUB56893.1"/>
    <property type="molecule type" value="Genomic_DNA"/>
</dbReference>
<dbReference type="PANTHER" id="PTHR12058:SF0">
    <property type="entry name" value="ACTIN-RELATED PROTEIN 2_3 COMPLEX SUBUNIT 2"/>
    <property type="match status" value="1"/>
</dbReference>
<accession>W6U6N2</accession>
<evidence type="ECO:0000256" key="3">
    <source>
        <dbReference type="ARBA" id="ARBA00022490"/>
    </source>
</evidence>
<dbReference type="STRING" id="6210.W6U6N2"/>
<sequence>MIFLEFHNSAVEDLLLTRFSNAKAGFKFEKIDYTVADFDRVLYRIHNPEGDKSKLLVSLLVNFFDELKEYDVEGLLRREYGAYILDEPYPGYSVTLCFDLQNVPEDCEVVARHVAMLKRNCFAAVFEPFFLLQALADEPIISKRAVIHYSPDEAMYVQALEDRITVIFSTVFKDADDVVIGKIFMQELTEVRRRYDRAPQVLYSHREPPAELRDTDAVGGDNRAYITFVLFPRHLAPHSADRSINLIHTVRNYLHYHIKCAKGYLQLRMRAKTSEFIKILNRAVPHQQQQQQQQQLNNGEESAEPAVFVHALGLESSRSQIHRQPANRRGLASGNAFSSENMLMPSTLSQSDFACLQKFEDSEDEREEEEDGVLSAPLCECLPTQENILVAFDIENTCCGFPVDPM</sequence>
<dbReference type="GeneID" id="36343960"/>
<keyword evidence="3" id="KW-0963">Cytoplasm</keyword>
<comment type="subcellular location">
    <subcellularLocation>
        <location evidence="1">Cytoplasm</location>
        <location evidence="1">Cytoskeleton</location>
    </subcellularLocation>
</comment>
<dbReference type="PANTHER" id="PTHR12058">
    <property type="entry name" value="ARP2/3 COMPLEX 34 KDA SUBUNIT"/>
    <property type="match status" value="1"/>
</dbReference>
<dbReference type="CTD" id="36343960"/>
<dbReference type="KEGG" id="egl:EGR_08245"/>
<dbReference type="OMA" id="YFDFQEE"/>
<dbReference type="AlphaFoldDB" id="W6U6N2"/>
<dbReference type="RefSeq" id="XP_024348089.1">
    <property type="nucleotide sequence ID" value="XM_024497494.1"/>
</dbReference>
<dbReference type="InterPro" id="IPR007188">
    <property type="entry name" value="ARPC2"/>
</dbReference>
<gene>
    <name evidence="6" type="ORF">EGR_08245</name>
</gene>
<dbReference type="Gene3D" id="3.30.1460.20">
    <property type="match status" value="2"/>
</dbReference>
<keyword evidence="5" id="KW-0206">Cytoskeleton</keyword>
<dbReference type="GO" id="GO:0051015">
    <property type="term" value="F:actin filament binding"/>
    <property type="evidence" value="ECO:0007669"/>
    <property type="project" value="TreeGrafter"/>
</dbReference>
<dbReference type="GO" id="GO:0034314">
    <property type="term" value="P:Arp2/3 complex-mediated actin nucleation"/>
    <property type="evidence" value="ECO:0007669"/>
    <property type="project" value="InterPro"/>
</dbReference>
<proteinExistence type="inferred from homology"/>
<protein>
    <submittedName>
        <fullName evidence="6">Actin-related protein 2/3 complex subunit 2</fullName>
    </submittedName>
</protein>
<evidence type="ECO:0000313" key="6">
    <source>
        <dbReference type="EMBL" id="EUB56893.1"/>
    </source>
</evidence>
<evidence type="ECO:0000256" key="2">
    <source>
        <dbReference type="ARBA" id="ARBA00007192"/>
    </source>
</evidence>
<reference evidence="6 7" key="1">
    <citation type="journal article" date="2013" name="Nat. Genet.">
        <title>The genome of the hydatid tapeworm Echinococcus granulosus.</title>
        <authorList>
            <person name="Zheng H."/>
            <person name="Zhang W."/>
            <person name="Zhang L."/>
            <person name="Zhang Z."/>
            <person name="Li J."/>
            <person name="Lu G."/>
            <person name="Zhu Y."/>
            <person name="Wang Y."/>
            <person name="Huang Y."/>
            <person name="Liu J."/>
            <person name="Kang H."/>
            <person name="Chen J."/>
            <person name="Wang L."/>
            <person name="Chen A."/>
            <person name="Yu S."/>
            <person name="Gao Z."/>
            <person name="Jin L."/>
            <person name="Gu W."/>
            <person name="Wang Z."/>
            <person name="Zhao L."/>
            <person name="Shi B."/>
            <person name="Wen H."/>
            <person name="Lin R."/>
            <person name="Jones M.K."/>
            <person name="Brejova B."/>
            <person name="Vinar T."/>
            <person name="Zhao G."/>
            <person name="McManus D.P."/>
            <person name="Chen Z."/>
            <person name="Zhou Y."/>
            <person name="Wang S."/>
        </authorList>
    </citation>
    <scope>NUCLEOTIDE SEQUENCE [LARGE SCALE GENOMIC DNA]</scope>
</reference>
<dbReference type="GO" id="GO:0005200">
    <property type="term" value="F:structural constituent of cytoskeleton"/>
    <property type="evidence" value="ECO:0007669"/>
    <property type="project" value="TreeGrafter"/>
</dbReference>
<dbReference type="Proteomes" id="UP000019149">
    <property type="component" value="Unassembled WGS sequence"/>
</dbReference>
<evidence type="ECO:0000313" key="7">
    <source>
        <dbReference type="Proteomes" id="UP000019149"/>
    </source>
</evidence>
<evidence type="ECO:0000256" key="5">
    <source>
        <dbReference type="ARBA" id="ARBA00023212"/>
    </source>
</evidence>
<name>W6U6N2_ECHGR</name>
<comment type="caution">
    <text evidence="6">The sequence shown here is derived from an EMBL/GenBank/DDBJ whole genome shotgun (WGS) entry which is preliminary data.</text>
</comment>
<dbReference type="InterPro" id="IPR034666">
    <property type="entry name" value="ARPC2/4"/>
</dbReference>
<keyword evidence="4" id="KW-0009">Actin-binding</keyword>
<dbReference type="GO" id="GO:0005885">
    <property type="term" value="C:Arp2/3 protein complex"/>
    <property type="evidence" value="ECO:0007669"/>
    <property type="project" value="InterPro"/>
</dbReference>
<dbReference type="FunFam" id="3.30.1460.20:FF:000002">
    <property type="entry name" value="Arp2/3 complex 34 kDa subunit"/>
    <property type="match status" value="1"/>
</dbReference>
<evidence type="ECO:0000256" key="4">
    <source>
        <dbReference type="ARBA" id="ARBA00023203"/>
    </source>
</evidence>
<keyword evidence="7" id="KW-1185">Reference proteome</keyword>
<dbReference type="SUPFAM" id="SSF69645">
    <property type="entry name" value="Arp2/3 complex subunits"/>
    <property type="match status" value="2"/>
</dbReference>